<sequence>MSRLTSNSTCDSFGKSSPGIIWRYQQIEQNLEEPFKHFWSSKLETHATAMALNRINGREDLFVGGIFGVNRGRLIEENKITHILSVINYTLPADPAFRNVQHISIDIDDVEESDILVHFPKMVRFIERGLYGDEAASITLGGGNAPPTTTKTSAKTDDDDAITAAPPTTTTTEPPLQPQQSQPQPGAVLVHCAMGKSRSVSAIVAYLLWKHPHRFGRSDPSTPARRAVTQAVNWVRQTRPIAEPNDGFMSQLELWWTMGCPTETDDAVETSPVYQRWLYKREVEDATRIGRVPDWIRFEDEEAFKEGGNKVQVDGAGAAASSLSLRCKKCRRTLATKPFIVSHQGTGEKEERKDCGHYFVEALSWMRPTLEQGELEGRLTCPNQKCLASVGRYTWQGFRCSCGDWIAPAFSLQKSKVDEATVAPHPGGVRTGPGGGGGGGAADMAARMAALGIRMPAGGGRLPVGGQGGHKDGEGTTAVAGGPKENL</sequence>
<reference evidence="8 9" key="1">
    <citation type="submission" date="2017-07" db="EMBL/GenBank/DDBJ databases">
        <title>Genome sequence of the Sordaria macrospora wild type strain R19027.</title>
        <authorList>
            <person name="Nowrousian M."/>
            <person name="Teichert I."/>
            <person name="Kueck U."/>
        </authorList>
    </citation>
    <scope>NUCLEOTIDE SEQUENCE [LARGE SCALE GENOMIC DNA]</scope>
    <source>
        <strain evidence="8 9">R19027</strain>
        <tissue evidence="8">Mycelium</tissue>
    </source>
</reference>
<dbReference type="Proteomes" id="UP000433876">
    <property type="component" value="Unassembled WGS sequence"/>
</dbReference>
<feature type="domain" description="Tyrosine specific protein phosphatases" evidence="7">
    <location>
        <begin position="181"/>
        <end position="240"/>
    </location>
</feature>
<feature type="domain" description="Tyrosine-protein phosphatase" evidence="6">
    <location>
        <begin position="53"/>
        <end position="261"/>
    </location>
</feature>
<dbReference type="InterPro" id="IPR000387">
    <property type="entry name" value="Tyr_Pase_dom"/>
</dbReference>
<evidence type="ECO:0000256" key="2">
    <source>
        <dbReference type="ARBA" id="ARBA00013064"/>
    </source>
</evidence>
<dbReference type="AlphaFoldDB" id="A0A8S9A621"/>
<gene>
    <name evidence="8" type="ORF">SMACR_03587</name>
</gene>
<dbReference type="PROSITE" id="PS50056">
    <property type="entry name" value="TYR_PHOSPHATASE_2"/>
    <property type="match status" value="1"/>
</dbReference>
<dbReference type="PROSITE" id="PS50054">
    <property type="entry name" value="TYR_PHOSPHATASE_DUAL"/>
    <property type="match status" value="1"/>
</dbReference>
<dbReference type="Gene3D" id="3.90.190.10">
    <property type="entry name" value="Protein tyrosine phosphatase superfamily"/>
    <property type="match status" value="1"/>
</dbReference>
<comment type="similarity">
    <text evidence="1">Belongs to the protein-tyrosine phosphatase family. Non-receptor class dual specificity subfamily.</text>
</comment>
<comment type="caution">
    <text evidence="8">The sequence shown here is derived from an EMBL/GenBank/DDBJ whole genome shotgun (WGS) entry which is preliminary data.</text>
</comment>
<protein>
    <recommendedName>
        <fullName evidence="2">protein-tyrosine-phosphatase</fullName>
        <ecNumber evidence="2">3.1.3.48</ecNumber>
    </recommendedName>
</protein>
<evidence type="ECO:0000256" key="4">
    <source>
        <dbReference type="ARBA" id="ARBA00022912"/>
    </source>
</evidence>
<dbReference type="CDD" id="cd14518">
    <property type="entry name" value="DSP_fungal_YVH1"/>
    <property type="match status" value="1"/>
</dbReference>
<evidence type="ECO:0000256" key="5">
    <source>
        <dbReference type="SAM" id="MobiDB-lite"/>
    </source>
</evidence>
<feature type="region of interest" description="Disordered" evidence="5">
    <location>
        <begin position="460"/>
        <end position="487"/>
    </location>
</feature>
<dbReference type="InterPro" id="IPR029021">
    <property type="entry name" value="Prot-tyrosine_phosphatase-like"/>
</dbReference>
<evidence type="ECO:0000313" key="9">
    <source>
        <dbReference type="Proteomes" id="UP000433876"/>
    </source>
</evidence>
<dbReference type="EMBL" id="NMPR01000006">
    <property type="protein sequence ID" value="KAA8636125.1"/>
    <property type="molecule type" value="Genomic_DNA"/>
</dbReference>
<dbReference type="GO" id="GO:0005634">
    <property type="term" value="C:nucleus"/>
    <property type="evidence" value="ECO:0007669"/>
    <property type="project" value="TreeGrafter"/>
</dbReference>
<keyword evidence="4" id="KW-0904">Protein phosphatase</keyword>
<dbReference type="SMART" id="SM00195">
    <property type="entry name" value="DSPc"/>
    <property type="match status" value="1"/>
</dbReference>
<dbReference type="GO" id="GO:0004725">
    <property type="term" value="F:protein tyrosine phosphatase activity"/>
    <property type="evidence" value="ECO:0007669"/>
    <property type="project" value="UniProtKB-EC"/>
</dbReference>
<keyword evidence="3" id="KW-0378">Hydrolase</keyword>
<accession>A0A8S9A621</accession>
<dbReference type="PANTHER" id="PTHR45848:SF4">
    <property type="entry name" value="DUAL SPECIFICITY PROTEIN PHOSPHATASE 12"/>
    <property type="match status" value="1"/>
</dbReference>
<feature type="region of interest" description="Disordered" evidence="5">
    <location>
        <begin position="137"/>
        <end position="186"/>
    </location>
</feature>
<evidence type="ECO:0000256" key="1">
    <source>
        <dbReference type="ARBA" id="ARBA00008601"/>
    </source>
</evidence>
<feature type="compositionally biased region" description="Low complexity" evidence="5">
    <location>
        <begin position="162"/>
        <end position="185"/>
    </location>
</feature>
<evidence type="ECO:0000256" key="3">
    <source>
        <dbReference type="ARBA" id="ARBA00022801"/>
    </source>
</evidence>
<evidence type="ECO:0000259" key="6">
    <source>
        <dbReference type="PROSITE" id="PS50054"/>
    </source>
</evidence>
<name>A0A8S9A621_SORMA</name>
<dbReference type="SUPFAM" id="SSF52799">
    <property type="entry name" value="(Phosphotyrosine protein) phosphatases II"/>
    <property type="match status" value="1"/>
</dbReference>
<dbReference type="PANTHER" id="PTHR45848">
    <property type="entry name" value="DUAL SPECIFICITY PROTEIN PHOSPHATASE 12 FAMILY MEMBER"/>
    <property type="match status" value="1"/>
</dbReference>
<proteinExistence type="inferred from homology"/>
<dbReference type="InterPro" id="IPR020422">
    <property type="entry name" value="TYR_PHOSPHATASE_DUAL_dom"/>
</dbReference>
<evidence type="ECO:0000259" key="7">
    <source>
        <dbReference type="PROSITE" id="PS50056"/>
    </source>
</evidence>
<organism evidence="8 9">
    <name type="scientific">Sordaria macrospora</name>
    <dbReference type="NCBI Taxonomy" id="5147"/>
    <lineage>
        <taxon>Eukaryota</taxon>
        <taxon>Fungi</taxon>
        <taxon>Dikarya</taxon>
        <taxon>Ascomycota</taxon>
        <taxon>Pezizomycotina</taxon>
        <taxon>Sordariomycetes</taxon>
        <taxon>Sordariomycetidae</taxon>
        <taxon>Sordariales</taxon>
        <taxon>Sordariaceae</taxon>
        <taxon>Sordaria</taxon>
    </lineage>
</organism>
<dbReference type="VEuPathDB" id="FungiDB:SMAC_03587"/>
<dbReference type="EC" id="3.1.3.48" evidence="2"/>
<evidence type="ECO:0000313" key="8">
    <source>
        <dbReference type="EMBL" id="KAA8636125.1"/>
    </source>
</evidence>
<dbReference type="GO" id="GO:0008138">
    <property type="term" value="F:protein tyrosine/serine/threonine phosphatase activity"/>
    <property type="evidence" value="ECO:0007669"/>
    <property type="project" value="TreeGrafter"/>
</dbReference>